<feature type="non-terminal residue" evidence="2">
    <location>
        <position position="1"/>
    </location>
</feature>
<gene>
    <name evidence="2" type="ORF">METZ01_LOCUS352772</name>
</gene>
<evidence type="ECO:0000313" key="2">
    <source>
        <dbReference type="EMBL" id="SVC99918.1"/>
    </source>
</evidence>
<organism evidence="2">
    <name type="scientific">marine metagenome</name>
    <dbReference type="NCBI Taxonomy" id="408172"/>
    <lineage>
        <taxon>unclassified sequences</taxon>
        <taxon>metagenomes</taxon>
        <taxon>ecological metagenomes</taxon>
    </lineage>
</organism>
<dbReference type="AlphaFoldDB" id="A0A382RSI8"/>
<reference evidence="2" key="1">
    <citation type="submission" date="2018-05" db="EMBL/GenBank/DDBJ databases">
        <authorList>
            <person name="Lanie J.A."/>
            <person name="Ng W.-L."/>
            <person name="Kazmierczak K.M."/>
            <person name="Andrzejewski T.M."/>
            <person name="Davidsen T.M."/>
            <person name="Wayne K.J."/>
            <person name="Tettelin H."/>
            <person name="Glass J.I."/>
            <person name="Rusch D."/>
            <person name="Podicherti R."/>
            <person name="Tsui H.-C.T."/>
            <person name="Winkler M.E."/>
        </authorList>
    </citation>
    <scope>NUCLEOTIDE SEQUENCE</scope>
</reference>
<evidence type="ECO:0000256" key="1">
    <source>
        <dbReference type="SAM" id="MobiDB-lite"/>
    </source>
</evidence>
<name>A0A382RSI8_9ZZZZ</name>
<proteinExistence type="predicted"/>
<protein>
    <submittedName>
        <fullName evidence="2">Uncharacterized protein</fullName>
    </submittedName>
</protein>
<sequence>VAGSNQASSASLGSDHYQNRTSPGPPSQRATVLEFFPRFDAWPQDLNKPGCISNGSGAVVGLDKGGLNLDWTDSLLKKSEMETGTI</sequence>
<feature type="compositionally biased region" description="Polar residues" evidence="1">
    <location>
        <begin position="1"/>
        <end position="12"/>
    </location>
</feature>
<accession>A0A382RSI8</accession>
<dbReference type="EMBL" id="UINC01123439">
    <property type="protein sequence ID" value="SVC99918.1"/>
    <property type="molecule type" value="Genomic_DNA"/>
</dbReference>
<feature type="region of interest" description="Disordered" evidence="1">
    <location>
        <begin position="1"/>
        <end position="29"/>
    </location>
</feature>